<feature type="transmembrane region" description="Helical" evidence="1">
    <location>
        <begin position="51"/>
        <end position="69"/>
    </location>
</feature>
<reference evidence="3" key="1">
    <citation type="submission" date="2011-05" db="EMBL/GenBank/DDBJ databases">
        <title>Complete sequence of Desulfotomaculum ruminis DSM 2154.</title>
        <authorList>
            <person name="Lucas S."/>
            <person name="Copeland A."/>
            <person name="Lapidus A."/>
            <person name="Cheng J.-F."/>
            <person name="Goodwin L."/>
            <person name="Pitluck S."/>
            <person name="Lu M."/>
            <person name="Detter J.C."/>
            <person name="Han C."/>
            <person name="Tapia R."/>
            <person name="Land M."/>
            <person name="Hauser L."/>
            <person name="Kyrpides N."/>
            <person name="Ivanova N."/>
            <person name="Mikhailova N."/>
            <person name="Pagani I."/>
            <person name="Stams A.J.M."/>
            <person name="Plugge C.M."/>
            <person name="Muyzer G."/>
            <person name="Kuever J."/>
            <person name="Parshina S.N."/>
            <person name="Ivanova A.E."/>
            <person name="Nazina T.N."/>
            <person name="Brambilla E."/>
            <person name="Spring S."/>
            <person name="Klenk H.-P."/>
            <person name="Woyke T."/>
        </authorList>
    </citation>
    <scope>NUCLEOTIDE SEQUENCE [LARGE SCALE GENOMIC DNA]</scope>
    <source>
        <strain evidence="3">ATCC 23193 / DSM 2154 / NCIB 8452 / DL</strain>
    </source>
</reference>
<evidence type="ECO:0008006" key="4">
    <source>
        <dbReference type="Google" id="ProtNLM"/>
    </source>
</evidence>
<sequence>MVPFKKEDEPVILSLFGFDLNTRELIWSCSSFILSILLGVIQIIILSFPVFVPFLTAIPIIVGGHYMALKRVKHIDYYTTLDKHIWLKLQDRFTCKTYLNYRRNTKLPLKDGEGSL</sequence>
<reference evidence="2 3" key="2">
    <citation type="journal article" date="2012" name="Stand. Genomic Sci.">
        <title>Complete genome sequence of the sulfate-reducing firmicute Desulfotomaculum ruminis type strain (DL(T)).</title>
        <authorList>
            <person name="Spring S."/>
            <person name="Visser M."/>
            <person name="Lu M."/>
            <person name="Copeland A."/>
            <person name="Lapidus A."/>
            <person name="Lucas S."/>
            <person name="Cheng J.F."/>
            <person name="Han C."/>
            <person name="Tapia R."/>
            <person name="Goodwin L.A."/>
            <person name="Pitluck S."/>
            <person name="Ivanova N."/>
            <person name="Land M."/>
            <person name="Hauser L."/>
            <person name="Larimer F."/>
            <person name="Rohde M."/>
            <person name="Goker M."/>
            <person name="Detter J.C."/>
            <person name="Kyrpides N.C."/>
            <person name="Woyke T."/>
            <person name="Schaap P.J."/>
            <person name="Plugge C.M."/>
            <person name="Muyzer G."/>
            <person name="Kuever J."/>
            <person name="Pereira I.A."/>
            <person name="Parshina S.N."/>
            <person name="Bernier-Latmani R."/>
            <person name="Stams A.J."/>
            <person name="Klenk H.P."/>
        </authorList>
    </citation>
    <scope>NUCLEOTIDE SEQUENCE [LARGE SCALE GENOMIC DNA]</scope>
    <source>
        <strain evidence="3">ATCC 23193 / DSM 2154 / NCIB 8452 / DL</strain>
    </source>
</reference>
<dbReference type="RefSeq" id="WP_013843738.1">
    <property type="nucleotide sequence ID" value="NC_015589.1"/>
</dbReference>
<dbReference type="AlphaFoldDB" id="F6DQ49"/>
<keyword evidence="1" id="KW-0472">Membrane</keyword>
<organism evidence="2 3">
    <name type="scientific">Desulforamulus ruminis (strain ATCC 23193 / DSM 2154 / NCIMB 8452 / DL)</name>
    <name type="common">Desulfotomaculum ruminis</name>
    <dbReference type="NCBI Taxonomy" id="696281"/>
    <lineage>
        <taxon>Bacteria</taxon>
        <taxon>Bacillati</taxon>
        <taxon>Bacillota</taxon>
        <taxon>Clostridia</taxon>
        <taxon>Eubacteriales</taxon>
        <taxon>Peptococcaceae</taxon>
        <taxon>Desulforamulus</taxon>
    </lineage>
</organism>
<evidence type="ECO:0000313" key="2">
    <source>
        <dbReference type="EMBL" id="AEG61993.1"/>
    </source>
</evidence>
<dbReference type="KEGG" id="dru:Desru_3793"/>
<keyword evidence="1" id="KW-0812">Transmembrane</keyword>
<proteinExistence type="predicted"/>
<dbReference type="HOGENOM" id="CLU_2092886_0_0_9"/>
<dbReference type="EMBL" id="CP002780">
    <property type="protein sequence ID" value="AEG61993.1"/>
    <property type="molecule type" value="Genomic_DNA"/>
</dbReference>
<evidence type="ECO:0000313" key="3">
    <source>
        <dbReference type="Proteomes" id="UP000009234"/>
    </source>
</evidence>
<gene>
    <name evidence="2" type="ordered locus">Desru_3793</name>
</gene>
<keyword evidence="3" id="KW-1185">Reference proteome</keyword>
<dbReference type="Proteomes" id="UP000009234">
    <property type="component" value="Chromosome"/>
</dbReference>
<feature type="transmembrane region" description="Helical" evidence="1">
    <location>
        <begin position="25"/>
        <end position="45"/>
    </location>
</feature>
<evidence type="ECO:0000256" key="1">
    <source>
        <dbReference type="SAM" id="Phobius"/>
    </source>
</evidence>
<keyword evidence="1" id="KW-1133">Transmembrane helix</keyword>
<protein>
    <recommendedName>
        <fullName evidence="4">PrgI family protein</fullName>
    </recommendedName>
</protein>
<accession>F6DQ49</accession>
<dbReference type="STRING" id="696281.Desru_3793"/>
<name>F6DQ49_DESRL</name>